<dbReference type="Gramene" id="PRQ45280">
    <property type="protein sequence ID" value="PRQ45280"/>
    <property type="gene ID" value="RchiOBHm_Chr3g0488451"/>
</dbReference>
<dbReference type="EMBL" id="PDCK01000041">
    <property type="protein sequence ID" value="PRQ45280.1"/>
    <property type="molecule type" value="Genomic_DNA"/>
</dbReference>
<proteinExistence type="predicted"/>
<organism evidence="1 2">
    <name type="scientific">Rosa chinensis</name>
    <name type="common">China rose</name>
    <dbReference type="NCBI Taxonomy" id="74649"/>
    <lineage>
        <taxon>Eukaryota</taxon>
        <taxon>Viridiplantae</taxon>
        <taxon>Streptophyta</taxon>
        <taxon>Embryophyta</taxon>
        <taxon>Tracheophyta</taxon>
        <taxon>Spermatophyta</taxon>
        <taxon>Magnoliopsida</taxon>
        <taxon>eudicotyledons</taxon>
        <taxon>Gunneridae</taxon>
        <taxon>Pentapetalae</taxon>
        <taxon>rosids</taxon>
        <taxon>fabids</taxon>
        <taxon>Rosales</taxon>
        <taxon>Rosaceae</taxon>
        <taxon>Rosoideae</taxon>
        <taxon>Rosoideae incertae sedis</taxon>
        <taxon>Rosa</taxon>
    </lineage>
</organism>
<comment type="caution">
    <text evidence="1">The sequence shown here is derived from an EMBL/GenBank/DDBJ whole genome shotgun (WGS) entry which is preliminary data.</text>
</comment>
<sequence length="134" mass="15044">MSSLRHAILVGDERQLPAMVKSEIAASADFGRSLFGRLAKLGYKKHLLNVQYMGCIHPSCRAVGSPALVISHIRLTLTVALATHHLLLHFHSNRVTHHHHHAKQSLMGMFSFINFHQPILTIHLILPQIPIDFL</sequence>
<dbReference type="PANTHER" id="PTHR10887">
    <property type="entry name" value="DNA2/NAM7 HELICASE FAMILY"/>
    <property type="match status" value="1"/>
</dbReference>
<name>A0A2P6RFR7_ROSCH</name>
<dbReference type="GO" id="GO:0016787">
    <property type="term" value="F:hydrolase activity"/>
    <property type="evidence" value="ECO:0007669"/>
    <property type="project" value="UniProtKB-KW"/>
</dbReference>
<evidence type="ECO:0000313" key="2">
    <source>
        <dbReference type="Proteomes" id="UP000238479"/>
    </source>
</evidence>
<dbReference type="Proteomes" id="UP000238479">
    <property type="component" value="Chromosome 3"/>
</dbReference>
<keyword evidence="2" id="KW-1185">Reference proteome</keyword>
<dbReference type="AlphaFoldDB" id="A0A2P6RFR7"/>
<keyword evidence="1" id="KW-0378">Hydrolase</keyword>
<dbReference type="PANTHER" id="PTHR10887:SF522">
    <property type="entry name" value="P-LOOP CONTAINING NUCLEOSIDE TRIPHOSPHATE HYDROLASES SUPERFAMILY PROTEIN"/>
    <property type="match status" value="1"/>
</dbReference>
<reference evidence="1 2" key="1">
    <citation type="journal article" date="2018" name="Nat. Genet.">
        <title>The Rosa genome provides new insights in the design of modern roses.</title>
        <authorList>
            <person name="Bendahmane M."/>
        </authorList>
    </citation>
    <scope>NUCLEOTIDE SEQUENCE [LARGE SCALE GENOMIC DNA]</scope>
    <source>
        <strain evidence="2">cv. Old Blush</strain>
    </source>
</reference>
<dbReference type="Gene3D" id="3.40.50.300">
    <property type="entry name" value="P-loop containing nucleotide triphosphate hydrolases"/>
    <property type="match status" value="1"/>
</dbReference>
<evidence type="ECO:0000313" key="1">
    <source>
        <dbReference type="EMBL" id="PRQ45280.1"/>
    </source>
</evidence>
<gene>
    <name evidence="1" type="ORF">RchiOBHm_Chr3g0488451</name>
</gene>
<protein>
    <submittedName>
        <fullName evidence="1">Putative P-loop containing nucleoside triphosphate hydrolase</fullName>
    </submittedName>
</protein>
<accession>A0A2P6RFR7</accession>
<dbReference type="InterPro" id="IPR045055">
    <property type="entry name" value="DNA2/NAM7-like"/>
</dbReference>
<dbReference type="InterPro" id="IPR027417">
    <property type="entry name" value="P-loop_NTPase"/>
</dbReference>